<keyword evidence="3" id="KW-0347">Helicase</keyword>
<keyword evidence="3" id="KW-0378">Hydrolase</keyword>
<keyword evidence="4" id="KW-1185">Reference proteome</keyword>
<dbReference type="EMBL" id="BAAAUV010000003">
    <property type="protein sequence ID" value="GAA3200516.1"/>
    <property type="molecule type" value="Genomic_DNA"/>
</dbReference>
<keyword evidence="3" id="KW-0547">Nucleotide-binding</keyword>
<dbReference type="PANTHER" id="PTHR47962:SF7">
    <property type="entry name" value="MITOCHONDRIAL ATP-DEPENDENT HELICASE IRC3-RELATED"/>
    <property type="match status" value="1"/>
</dbReference>
<dbReference type="CDD" id="cd18032">
    <property type="entry name" value="DEXHc_RE_I_III_res"/>
    <property type="match status" value="1"/>
</dbReference>
<keyword evidence="3" id="KW-0067">ATP-binding</keyword>
<feature type="domain" description="Helicase C-terminal" evidence="2">
    <location>
        <begin position="546"/>
        <end position="690"/>
    </location>
</feature>
<feature type="domain" description="Helicase ATP-binding" evidence="1">
    <location>
        <begin position="333"/>
        <end position="485"/>
    </location>
</feature>
<dbReference type="InterPro" id="IPR001650">
    <property type="entry name" value="Helicase_C-like"/>
</dbReference>
<dbReference type="SMART" id="SM00487">
    <property type="entry name" value="DEXDc"/>
    <property type="match status" value="1"/>
</dbReference>
<dbReference type="Pfam" id="PF11907">
    <property type="entry name" value="DUF3427"/>
    <property type="match status" value="1"/>
</dbReference>
<dbReference type="CDD" id="cd09203">
    <property type="entry name" value="PLDc_N_DEXD_b1"/>
    <property type="match status" value="1"/>
</dbReference>
<name>A0ABP6Q527_9ACTN</name>
<evidence type="ECO:0000259" key="1">
    <source>
        <dbReference type="PROSITE" id="PS51192"/>
    </source>
</evidence>
<dbReference type="InterPro" id="IPR006935">
    <property type="entry name" value="Helicase/UvrB_N"/>
</dbReference>
<dbReference type="InterPro" id="IPR025202">
    <property type="entry name" value="PLD-like_dom"/>
</dbReference>
<dbReference type="Pfam" id="PF04851">
    <property type="entry name" value="ResIII"/>
    <property type="match status" value="1"/>
</dbReference>
<protein>
    <submittedName>
        <fullName evidence="3">DEAD/DEAH box helicase</fullName>
    </submittedName>
</protein>
<gene>
    <name evidence="3" type="ORF">GCM10010468_13240</name>
</gene>
<evidence type="ECO:0000259" key="2">
    <source>
        <dbReference type="PROSITE" id="PS51194"/>
    </source>
</evidence>
<sequence>MADLAAGIYEQLVTEGLHKRLSAFETDLVHRQELDESESGSVLSQHLAGLIARALSIAGQGQEDVVGAQVEAANRIADAIATVVAESVQPDDLVAKSQDQLMEIAAERMPDNSVPRRERPDIPLSSTALLVNGRDQPKIGPEVIKELASADQVELLCAFLKWHGLRLIEDALSEFLERGGKLRVITTTYMGATEKRAIDRLVEMGVEVRISYDTRRTRLHAKAWLFRRGSRLDTAYVGSSNLSRAAMLDGLEWNVRLARAEQAHLIDTFAATFEEYWNDPSFEAYDPDRDGDRLAQALTLSGSSGVNVPLVLANIDVNPYGYQQEILDELQAARLEHGHWRNLAVMATGTGKTIVAALDYKRLRQQGKVNSLLFVAHTKQILTQSLQTFRMVLKEESFGELFVDGERPSEWKHVFASIQSLNGLSDLNPDRFDMVIIDEFHHAAAKTYAKLLDHLEPRVLLGLTATPERTDGESILRWFDGGRPTVELRLWEALEQGLLVPFHYFGINDNVDLSHVSWRRGTGYDLRELENLYTGLDTRVNLIINSLKKKLGNLSEMKTVGFCVSIKHAEYMADRFNRKGIAARAVTSAMSTEHREQALRELRDGTLKAVFSVDLFNEGVDVPAINTVLFLRPTNSATVFLQQLGRGLRITEDKPVLTVLDFVGHQRKEFRFDRQLRALTGLPRGELAAAVQDGFPTLPAGCAIDLDREVSKAVLESIKQSLGFKLTEAVGDLKSLGDPSLADFLTRTGRELEDLYGGSRGGWARIRREAGLDERIPTDPREDDAIGRAFSRILHIDDRERLGYLRQILSVEEPPRLSPSSPGERRLLAMLHASIDSNRPLSELEANLARLWALPARREELLEITGILSDRIHRVAPIVDEIAHLPLRLHARYSKDELLSAFGVEKPRSWVAGVRWVEEESADLFMVTINKSGKGFKPSTMYNDRAITPTLFQWESQGVTREASRDGQRYINHANRGSTVHLFLRETKAGAPPFLYAGPMTYRSHEGEQPMRILWDLHHPLPGDVFHYAKVTAG</sequence>
<dbReference type="Gene3D" id="3.30.870.10">
    <property type="entry name" value="Endonuclease Chain A"/>
    <property type="match status" value="1"/>
</dbReference>
<dbReference type="InterPro" id="IPR014001">
    <property type="entry name" value="Helicase_ATP-bd"/>
</dbReference>
<dbReference type="SUPFAM" id="SSF56024">
    <property type="entry name" value="Phospholipase D/nuclease"/>
    <property type="match status" value="1"/>
</dbReference>
<dbReference type="Proteomes" id="UP001501237">
    <property type="component" value="Unassembled WGS sequence"/>
</dbReference>
<dbReference type="GO" id="GO:0004386">
    <property type="term" value="F:helicase activity"/>
    <property type="evidence" value="ECO:0007669"/>
    <property type="project" value="UniProtKB-KW"/>
</dbReference>
<dbReference type="PANTHER" id="PTHR47962">
    <property type="entry name" value="ATP-DEPENDENT HELICASE LHR-RELATED-RELATED"/>
    <property type="match status" value="1"/>
</dbReference>
<evidence type="ECO:0000313" key="4">
    <source>
        <dbReference type="Proteomes" id="UP001501237"/>
    </source>
</evidence>
<dbReference type="InterPro" id="IPR027417">
    <property type="entry name" value="P-loop_NTPase"/>
</dbReference>
<dbReference type="Pfam" id="PF00271">
    <property type="entry name" value="Helicase_C"/>
    <property type="match status" value="1"/>
</dbReference>
<dbReference type="InterPro" id="IPR052511">
    <property type="entry name" value="ATP-dep_Helicase"/>
</dbReference>
<dbReference type="CDD" id="cd18799">
    <property type="entry name" value="SF2_C_EcoAI-like"/>
    <property type="match status" value="1"/>
</dbReference>
<dbReference type="SMART" id="SM00490">
    <property type="entry name" value="HELICc"/>
    <property type="match status" value="1"/>
</dbReference>
<organism evidence="3 4">
    <name type="scientific">Actinocorallia longicatena</name>
    <dbReference type="NCBI Taxonomy" id="111803"/>
    <lineage>
        <taxon>Bacteria</taxon>
        <taxon>Bacillati</taxon>
        <taxon>Actinomycetota</taxon>
        <taxon>Actinomycetes</taxon>
        <taxon>Streptosporangiales</taxon>
        <taxon>Thermomonosporaceae</taxon>
        <taxon>Actinocorallia</taxon>
    </lineage>
</organism>
<dbReference type="InterPro" id="IPR021835">
    <property type="entry name" value="DUF3427"/>
</dbReference>
<dbReference type="RefSeq" id="WP_344823308.1">
    <property type="nucleotide sequence ID" value="NZ_BAAAUV010000003.1"/>
</dbReference>
<reference evidence="4" key="1">
    <citation type="journal article" date="2019" name="Int. J. Syst. Evol. Microbiol.">
        <title>The Global Catalogue of Microorganisms (GCM) 10K type strain sequencing project: providing services to taxonomists for standard genome sequencing and annotation.</title>
        <authorList>
            <consortium name="The Broad Institute Genomics Platform"/>
            <consortium name="The Broad Institute Genome Sequencing Center for Infectious Disease"/>
            <person name="Wu L."/>
            <person name="Ma J."/>
        </authorList>
    </citation>
    <scope>NUCLEOTIDE SEQUENCE [LARGE SCALE GENOMIC DNA]</scope>
    <source>
        <strain evidence="4">JCM 9377</strain>
    </source>
</reference>
<dbReference type="Gene3D" id="3.40.50.300">
    <property type="entry name" value="P-loop containing nucleotide triphosphate hydrolases"/>
    <property type="match status" value="2"/>
</dbReference>
<dbReference type="SUPFAM" id="SSF52540">
    <property type="entry name" value="P-loop containing nucleoside triphosphate hydrolases"/>
    <property type="match status" value="1"/>
</dbReference>
<dbReference type="Pfam" id="PF13091">
    <property type="entry name" value="PLDc_2"/>
    <property type="match status" value="1"/>
</dbReference>
<dbReference type="PROSITE" id="PS51192">
    <property type="entry name" value="HELICASE_ATP_BIND_1"/>
    <property type="match status" value="1"/>
</dbReference>
<proteinExistence type="predicted"/>
<accession>A0ABP6Q527</accession>
<dbReference type="PROSITE" id="PS51194">
    <property type="entry name" value="HELICASE_CTER"/>
    <property type="match status" value="1"/>
</dbReference>
<evidence type="ECO:0000313" key="3">
    <source>
        <dbReference type="EMBL" id="GAA3200516.1"/>
    </source>
</evidence>
<comment type="caution">
    <text evidence="3">The sequence shown here is derived from an EMBL/GenBank/DDBJ whole genome shotgun (WGS) entry which is preliminary data.</text>
</comment>